<reference evidence="7" key="1">
    <citation type="submission" date="2021-06" db="EMBL/GenBank/DDBJ databases">
        <title>Direct submission.</title>
        <authorList>
            <person name="Lee C.-S."/>
            <person name="Jin L."/>
        </authorList>
    </citation>
    <scope>NUCLEOTIDE SEQUENCE</scope>
    <source>
        <strain evidence="7">Con5</strain>
    </source>
</reference>
<feature type="transmembrane region" description="Helical" evidence="6">
    <location>
        <begin position="146"/>
        <end position="168"/>
    </location>
</feature>
<evidence type="ECO:0000256" key="6">
    <source>
        <dbReference type="SAM" id="Phobius"/>
    </source>
</evidence>
<keyword evidence="8" id="KW-1185">Reference proteome</keyword>
<organism evidence="7 8">
    <name type="scientific">Gemmobacter fulvus</name>
    <dbReference type="NCBI Taxonomy" id="2840474"/>
    <lineage>
        <taxon>Bacteria</taxon>
        <taxon>Pseudomonadati</taxon>
        <taxon>Pseudomonadota</taxon>
        <taxon>Alphaproteobacteria</taxon>
        <taxon>Rhodobacterales</taxon>
        <taxon>Paracoccaceae</taxon>
        <taxon>Gemmobacter</taxon>
    </lineage>
</organism>
<dbReference type="AlphaFoldDB" id="A0A975P6J9"/>
<proteinExistence type="predicted"/>
<keyword evidence="2" id="KW-1003">Cell membrane</keyword>
<dbReference type="KEGG" id="gfu:KM031_01210"/>
<dbReference type="PANTHER" id="PTHR33545">
    <property type="entry name" value="UPF0750 MEMBRANE PROTEIN YITT-RELATED"/>
    <property type="match status" value="1"/>
</dbReference>
<keyword evidence="4 6" id="KW-1133">Transmembrane helix</keyword>
<protein>
    <submittedName>
        <fullName evidence="7">YitT family protein</fullName>
    </submittedName>
</protein>
<evidence type="ECO:0000256" key="2">
    <source>
        <dbReference type="ARBA" id="ARBA00022475"/>
    </source>
</evidence>
<keyword evidence="3 6" id="KW-0812">Transmembrane</keyword>
<dbReference type="Proteomes" id="UP000679352">
    <property type="component" value="Chromosome"/>
</dbReference>
<dbReference type="InterPro" id="IPR003740">
    <property type="entry name" value="YitT"/>
</dbReference>
<evidence type="ECO:0000313" key="7">
    <source>
        <dbReference type="EMBL" id="QWK90570.1"/>
    </source>
</evidence>
<name>A0A975P6J9_9RHOB</name>
<feature type="transmembrane region" description="Helical" evidence="6">
    <location>
        <begin position="174"/>
        <end position="191"/>
    </location>
</feature>
<feature type="transmembrane region" description="Helical" evidence="6">
    <location>
        <begin position="16"/>
        <end position="35"/>
    </location>
</feature>
<dbReference type="PANTHER" id="PTHR33545:SF5">
    <property type="entry name" value="UPF0750 MEMBRANE PROTEIN YITT"/>
    <property type="match status" value="1"/>
</dbReference>
<feature type="transmembrane region" description="Helical" evidence="6">
    <location>
        <begin position="82"/>
        <end position="102"/>
    </location>
</feature>
<gene>
    <name evidence="7" type="ORF">KM031_01210</name>
</gene>
<keyword evidence="5 6" id="KW-0472">Membrane</keyword>
<feature type="transmembrane region" description="Helical" evidence="6">
    <location>
        <begin position="108"/>
        <end position="126"/>
    </location>
</feature>
<dbReference type="GO" id="GO:0005886">
    <property type="term" value="C:plasma membrane"/>
    <property type="evidence" value="ECO:0007669"/>
    <property type="project" value="UniProtKB-SubCell"/>
</dbReference>
<sequence>MTETHRHSLIEDAQGLAFGATMAAFGIVILTHLGLVTGQTAGLAVLISYATGWAFGPVFFVVNIPFYLIGWLRIGGMFTLKTFAAVAALSGLTMVMPGWVSFAALNPVFGAVLFGFLSGAALLALFRHGASLGGVGIVALMVQDRFGIRAGWVQLGFDAVLFAVALSLRDVQTVAISFLGAVVVNLVIAINHRRDRYVAT</sequence>
<accession>A0A975P6J9</accession>
<evidence type="ECO:0000256" key="1">
    <source>
        <dbReference type="ARBA" id="ARBA00004651"/>
    </source>
</evidence>
<evidence type="ECO:0000256" key="5">
    <source>
        <dbReference type="ARBA" id="ARBA00023136"/>
    </source>
</evidence>
<evidence type="ECO:0000313" key="8">
    <source>
        <dbReference type="Proteomes" id="UP000679352"/>
    </source>
</evidence>
<evidence type="ECO:0000256" key="4">
    <source>
        <dbReference type="ARBA" id="ARBA00022989"/>
    </source>
</evidence>
<dbReference type="Pfam" id="PF02588">
    <property type="entry name" value="YitT_membrane"/>
    <property type="match status" value="1"/>
</dbReference>
<dbReference type="InterPro" id="IPR051461">
    <property type="entry name" value="UPF0750_membrane"/>
</dbReference>
<comment type="subcellular location">
    <subcellularLocation>
        <location evidence="1">Cell membrane</location>
        <topology evidence="1">Multi-pass membrane protein</topology>
    </subcellularLocation>
</comment>
<dbReference type="RefSeq" id="WP_215504182.1">
    <property type="nucleotide sequence ID" value="NZ_CP076361.1"/>
</dbReference>
<dbReference type="EMBL" id="CP076361">
    <property type="protein sequence ID" value="QWK90570.1"/>
    <property type="molecule type" value="Genomic_DNA"/>
</dbReference>
<evidence type="ECO:0000256" key="3">
    <source>
        <dbReference type="ARBA" id="ARBA00022692"/>
    </source>
</evidence>
<feature type="transmembrane region" description="Helical" evidence="6">
    <location>
        <begin position="41"/>
        <end position="70"/>
    </location>
</feature>